<feature type="transmembrane region" description="Helical" evidence="1">
    <location>
        <begin position="30"/>
        <end position="48"/>
    </location>
</feature>
<gene>
    <name evidence="2" type="ORF">ENW83_01895</name>
</gene>
<accession>A0A7J3SKZ7</accession>
<reference evidence="2" key="1">
    <citation type="journal article" date="2020" name="mSystems">
        <title>Genome- and Community-Level Interaction Insights into Carbon Utilization and Element Cycling Functions of Hydrothermarchaeota in Hydrothermal Sediment.</title>
        <authorList>
            <person name="Zhou Z."/>
            <person name="Liu Y."/>
            <person name="Xu W."/>
            <person name="Pan J."/>
            <person name="Luo Z.H."/>
            <person name="Li M."/>
        </authorList>
    </citation>
    <scope>NUCLEOTIDE SEQUENCE [LARGE SCALE GENOMIC DNA]</scope>
    <source>
        <strain evidence="2">SpSt-885</strain>
    </source>
</reference>
<feature type="transmembrane region" description="Helical" evidence="1">
    <location>
        <begin position="93"/>
        <end position="121"/>
    </location>
</feature>
<comment type="caution">
    <text evidence="2">The sequence shown here is derived from an EMBL/GenBank/DDBJ whole genome shotgun (WGS) entry which is preliminary data.</text>
</comment>
<organism evidence="2">
    <name type="scientific">Fervidicoccus fontis</name>
    <dbReference type="NCBI Taxonomy" id="683846"/>
    <lineage>
        <taxon>Archaea</taxon>
        <taxon>Thermoproteota</taxon>
        <taxon>Thermoprotei</taxon>
        <taxon>Fervidicoccales</taxon>
        <taxon>Fervidicoccaceae</taxon>
        <taxon>Fervidicoccus</taxon>
    </lineage>
</organism>
<proteinExistence type="predicted"/>
<evidence type="ECO:0000313" key="2">
    <source>
        <dbReference type="EMBL" id="HGZ59945.1"/>
    </source>
</evidence>
<keyword evidence="1" id="KW-0472">Membrane</keyword>
<dbReference type="AlphaFoldDB" id="A0A7J3SKZ7"/>
<name>A0A7J3SKZ7_9CREN</name>
<keyword evidence="1" id="KW-0812">Transmembrane</keyword>
<dbReference type="EMBL" id="DTLS01000051">
    <property type="protein sequence ID" value="HGZ59945.1"/>
    <property type="molecule type" value="Genomic_DNA"/>
</dbReference>
<feature type="transmembrane region" description="Helical" evidence="1">
    <location>
        <begin position="55"/>
        <end position="73"/>
    </location>
</feature>
<protein>
    <submittedName>
        <fullName evidence="2">Uncharacterized protein</fullName>
    </submittedName>
</protein>
<evidence type="ECO:0000256" key="1">
    <source>
        <dbReference type="SAM" id="Phobius"/>
    </source>
</evidence>
<sequence length="123" mass="13383">MILAINFAAFQALTTGNFSTINFLSSNPKILISIGIQVILGMLLGYILAKAFKYIIAFILVLIAGIVLNVWSISGSGDFFERLTGSKEYLQYFVQFAKLLGVLLVGPVLAGFVIGLIIGWLHK</sequence>
<keyword evidence="1" id="KW-1133">Transmembrane helix</keyword>